<dbReference type="InterPro" id="IPR041569">
    <property type="entry name" value="AAA_lid_3"/>
</dbReference>
<organism evidence="2 3">
    <name type="scientific">Acaulospora morrowiae</name>
    <dbReference type="NCBI Taxonomy" id="94023"/>
    <lineage>
        <taxon>Eukaryota</taxon>
        <taxon>Fungi</taxon>
        <taxon>Fungi incertae sedis</taxon>
        <taxon>Mucoromycota</taxon>
        <taxon>Glomeromycotina</taxon>
        <taxon>Glomeromycetes</taxon>
        <taxon>Diversisporales</taxon>
        <taxon>Acaulosporaceae</taxon>
        <taxon>Acaulospora</taxon>
    </lineage>
</organism>
<feature type="non-terminal residue" evidence="2">
    <location>
        <position position="1"/>
    </location>
</feature>
<accession>A0A9N9IQB4</accession>
<keyword evidence="3" id="KW-1185">Reference proteome</keyword>
<reference evidence="2" key="1">
    <citation type="submission" date="2021-06" db="EMBL/GenBank/DDBJ databases">
        <authorList>
            <person name="Kallberg Y."/>
            <person name="Tangrot J."/>
            <person name="Rosling A."/>
        </authorList>
    </citation>
    <scope>NUCLEOTIDE SEQUENCE</scope>
    <source>
        <strain evidence="2">CL551</strain>
    </source>
</reference>
<dbReference type="Pfam" id="PF17862">
    <property type="entry name" value="AAA_lid_3"/>
    <property type="match status" value="1"/>
</dbReference>
<dbReference type="Proteomes" id="UP000789342">
    <property type="component" value="Unassembled WGS sequence"/>
</dbReference>
<dbReference type="AlphaFoldDB" id="A0A9N9IQB4"/>
<comment type="caution">
    <text evidence="2">The sequence shown here is derived from an EMBL/GenBank/DDBJ whole genome shotgun (WGS) entry which is preliminary data.</text>
</comment>
<dbReference type="InterPro" id="IPR027417">
    <property type="entry name" value="P-loop_NTPase"/>
</dbReference>
<proteinExistence type="predicted"/>
<protein>
    <submittedName>
        <fullName evidence="2">11094_t:CDS:1</fullName>
    </submittedName>
</protein>
<gene>
    <name evidence="2" type="ORF">AMORRO_LOCUS15106</name>
</gene>
<evidence type="ECO:0000259" key="1">
    <source>
        <dbReference type="Pfam" id="PF17862"/>
    </source>
</evidence>
<evidence type="ECO:0000313" key="3">
    <source>
        <dbReference type="Proteomes" id="UP000789342"/>
    </source>
</evidence>
<dbReference type="EMBL" id="CAJVPV010033411">
    <property type="protein sequence ID" value="CAG8746929.1"/>
    <property type="molecule type" value="Genomic_DNA"/>
</dbReference>
<name>A0A9N9IQB4_9GLOM</name>
<feature type="domain" description="AAA ATPase AAA+ lid" evidence="1">
    <location>
        <begin position="19"/>
        <end position="63"/>
    </location>
</feature>
<feature type="non-terminal residue" evidence="2">
    <location>
        <position position="81"/>
    </location>
</feature>
<sequence length="81" mass="9223">DERTDILKVISQRVPFGQDVDLDNLAEESEGFSGADLDVLIRESSFNSLRENIASTQVLMRHIQPVLKKMRKANIRQPQNT</sequence>
<dbReference type="Gene3D" id="1.10.8.60">
    <property type="match status" value="1"/>
</dbReference>
<dbReference type="SUPFAM" id="SSF52540">
    <property type="entry name" value="P-loop containing nucleoside triphosphate hydrolases"/>
    <property type="match status" value="1"/>
</dbReference>
<evidence type="ECO:0000313" key="2">
    <source>
        <dbReference type="EMBL" id="CAG8746929.1"/>
    </source>
</evidence>
<dbReference type="OrthoDB" id="27435at2759"/>